<comment type="caution">
    <text evidence="2">The sequence shown here is derived from an EMBL/GenBank/DDBJ whole genome shotgun (WGS) entry which is preliminary data.</text>
</comment>
<organism evidence="2 3">
    <name type="scientific">Austropuccinia psidii MF-1</name>
    <dbReference type="NCBI Taxonomy" id="1389203"/>
    <lineage>
        <taxon>Eukaryota</taxon>
        <taxon>Fungi</taxon>
        <taxon>Dikarya</taxon>
        <taxon>Basidiomycota</taxon>
        <taxon>Pucciniomycotina</taxon>
        <taxon>Pucciniomycetes</taxon>
        <taxon>Pucciniales</taxon>
        <taxon>Sphaerophragmiaceae</taxon>
        <taxon>Austropuccinia</taxon>
    </lineage>
</organism>
<accession>A0A9Q3D0W8</accession>
<evidence type="ECO:0000256" key="1">
    <source>
        <dbReference type="SAM" id="MobiDB-lite"/>
    </source>
</evidence>
<dbReference type="Proteomes" id="UP000765509">
    <property type="component" value="Unassembled WGS sequence"/>
</dbReference>
<reference evidence="2" key="1">
    <citation type="submission" date="2021-03" db="EMBL/GenBank/DDBJ databases">
        <title>Draft genome sequence of rust myrtle Austropuccinia psidii MF-1, a brazilian biotype.</title>
        <authorList>
            <person name="Quecine M.C."/>
            <person name="Pachon D.M.R."/>
            <person name="Bonatelli M.L."/>
            <person name="Correr F.H."/>
            <person name="Franceschini L.M."/>
            <person name="Leite T.F."/>
            <person name="Margarido G.R.A."/>
            <person name="Almeida C.A."/>
            <person name="Ferrarezi J.A."/>
            <person name="Labate C.A."/>
        </authorList>
    </citation>
    <scope>NUCLEOTIDE SEQUENCE</scope>
    <source>
        <strain evidence="2">MF-1</strain>
    </source>
</reference>
<dbReference type="AlphaFoldDB" id="A0A9Q3D0W8"/>
<protein>
    <submittedName>
        <fullName evidence="2">Uncharacterized protein</fullName>
    </submittedName>
</protein>
<gene>
    <name evidence="2" type="ORF">O181_034519</name>
</gene>
<proteinExistence type="predicted"/>
<feature type="non-terminal residue" evidence="2">
    <location>
        <position position="1"/>
    </location>
</feature>
<feature type="compositionally biased region" description="Basic and acidic residues" evidence="1">
    <location>
        <begin position="159"/>
        <end position="174"/>
    </location>
</feature>
<feature type="region of interest" description="Disordered" evidence="1">
    <location>
        <begin position="63"/>
        <end position="97"/>
    </location>
</feature>
<sequence>YDKVVRQENIETAPTVTSIIPASTVNSDHNSRIIIAQKNQSEPIFSELINMDIDSTLQKAKNLANRASHNPASSSQEVHRHHYGRRKSVTKGKELKPPQEASVGIYKAIQKAYNNALQHKEYQILADLLKLPEFSPDCEEIPGPSQHLQVTQWIASIDGQEKHDAFNSRMEEKQPSTPKQVPKTAPVARSNNSNANKKP</sequence>
<feature type="compositionally biased region" description="Polar residues" evidence="1">
    <location>
        <begin position="63"/>
        <end position="76"/>
    </location>
</feature>
<feature type="compositionally biased region" description="Basic residues" evidence="1">
    <location>
        <begin position="79"/>
        <end position="90"/>
    </location>
</feature>
<keyword evidence="3" id="KW-1185">Reference proteome</keyword>
<feature type="compositionally biased region" description="Polar residues" evidence="1">
    <location>
        <begin position="189"/>
        <end position="199"/>
    </location>
</feature>
<dbReference type="EMBL" id="AVOT02012753">
    <property type="protein sequence ID" value="MBW0494804.1"/>
    <property type="molecule type" value="Genomic_DNA"/>
</dbReference>
<feature type="region of interest" description="Disordered" evidence="1">
    <location>
        <begin position="158"/>
        <end position="199"/>
    </location>
</feature>
<evidence type="ECO:0000313" key="3">
    <source>
        <dbReference type="Proteomes" id="UP000765509"/>
    </source>
</evidence>
<name>A0A9Q3D0W8_9BASI</name>
<evidence type="ECO:0000313" key="2">
    <source>
        <dbReference type="EMBL" id="MBW0494804.1"/>
    </source>
</evidence>